<sequence>MNLVLLVFSYCLLILVAINPVRAVEFHVINNAIGTAGGLRFENEIGHLYAVYLLDLASNFIWQTFQQDENERQDIKEVSMTVETMEWIADTENAKISLNSDYIGNYSGDVRFEVIGIIYHEATHVWQWNGNNHDVPEGLIEGIADYVRLKAGLAPPHWAKKGSGKKWDEGYTVTAYFLDYCDELKSGFVASLNCLMKDNYSDEYFVQLLGKTVDELWMAYKNKYGSV</sequence>
<dbReference type="InterPro" id="IPR007541">
    <property type="entry name" value="Uncharacterised_BSP"/>
</dbReference>
<dbReference type="InParanoid" id="A0A2G5C8D1"/>
<accession>A0A2G5C8D1</accession>
<dbReference type="EMBL" id="KZ305100">
    <property type="protein sequence ID" value="PIA27047.1"/>
    <property type="molecule type" value="Genomic_DNA"/>
</dbReference>
<proteinExistence type="predicted"/>
<organism evidence="2 3">
    <name type="scientific">Aquilegia coerulea</name>
    <name type="common">Rocky mountain columbine</name>
    <dbReference type="NCBI Taxonomy" id="218851"/>
    <lineage>
        <taxon>Eukaryota</taxon>
        <taxon>Viridiplantae</taxon>
        <taxon>Streptophyta</taxon>
        <taxon>Embryophyta</taxon>
        <taxon>Tracheophyta</taxon>
        <taxon>Spermatophyta</taxon>
        <taxon>Magnoliopsida</taxon>
        <taxon>Ranunculales</taxon>
        <taxon>Ranunculaceae</taxon>
        <taxon>Thalictroideae</taxon>
        <taxon>Aquilegia</taxon>
    </lineage>
</organism>
<feature type="signal peptide" evidence="1">
    <location>
        <begin position="1"/>
        <end position="23"/>
    </location>
</feature>
<evidence type="ECO:0000313" key="3">
    <source>
        <dbReference type="Proteomes" id="UP000230069"/>
    </source>
</evidence>
<evidence type="ECO:0008006" key="4">
    <source>
        <dbReference type="Google" id="ProtNLM"/>
    </source>
</evidence>
<dbReference type="AlphaFoldDB" id="A0A2G5C8D1"/>
<dbReference type="PANTHER" id="PTHR33321">
    <property type="match status" value="1"/>
</dbReference>
<dbReference type="Proteomes" id="UP000230069">
    <property type="component" value="Unassembled WGS sequence"/>
</dbReference>
<feature type="chain" id="PRO_5013660218" description="Basic secretory protease" evidence="1">
    <location>
        <begin position="24"/>
        <end position="227"/>
    </location>
</feature>
<evidence type="ECO:0000313" key="2">
    <source>
        <dbReference type="EMBL" id="PIA27047.1"/>
    </source>
</evidence>
<dbReference type="OrthoDB" id="891726at2759"/>
<reference evidence="2 3" key="1">
    <citation type="submission" date="2017-09" db="EMBL/GenBank/DDBJ databases">
        <title>WGS assembly of Aquilegia coerulea Goldsmith.</title>
        <authorList>
            <person name="Hodges S."/>
            <person name="Kramer E."/>
            <person name="Nordborg M."/>
            <person name="Tomkins J."/>
            <person name="Borevitz J."/>
            <person name="Derieg N."/>
            <person name="Yan J."/>
            <person name="Mihaltcheva S."/>
            <person name="Hayes R.D."/>
            <person name="Rokhsar D."/>
        </authorList>
    </citation>
    <scope>NUCLEOTIDE SEQUENCE [LARGE SCALE GENOMIC DNA]</scope>
    <source>
        <strain evidence="3">cv. Goldsmith</strain>
    </source>
</reference>
<gene>
    <name evidence="2" type="ORF">AQUCO_08300021v1</name>
</gene>
<protein>
    <recommendedName>
        <fullName evidence="4">Basic secretory protease</fullName>
    </recommendedName>
</protein>
<evidence type="ECO:0000256" key="1">
    <source>
        <dbReference type="SAM" id="SignalP"/>
    </source>
</evidence>
<keyword evidence="1" id="KW-0732">Signal</keyword>
<dbReference type="STRING" id="218851.A0A2G5C8D1"/>
<name>A0A2G5C8D1_AQUCA</name>
<dbReference type="Pfam" id="PF04450">
    <property type="entry name" value="BSP"/>
    <property type="match status" value="1"/>
</dbReference>
<dbReference type="PANTHER" id="PTHR33321:SF12">
    <property type="entry name" value="PLANT BASIC SECRETORY PROTEIN (BSP) FAMILY PROTEIN"/>
    <property type="match status" value="1"/>
</dbReference>
<keyword evidence="3" id="KW-1185">Reference proteome</keyword>